<reference evidence="1" key="1">
    <citation type="submission" date="2019-03" db="EMBL/GenBank/DDBJ databases">
        <authorList>
            <person name="Mank J."/>
            <person name="Almeida P."/>
        </authorList>
    </citation>
    <scope>NUCLEOTIDE SEQUENCE</scope>
    <source>
        <strain evidence="1">78183</strain>
    </source>
</reference>
<name>A0A6N2KW45_SALVM</name>
<organism evidence="1">
    <name type="scientific">Salix viminalis</name>
    <name type="common">Common osier</name>
    <name type="synonym">Basket willow</name>
    <dbReference type="NCBI Taxonomy" id="40686"/>
    <lineage>
        <taxon>Eukaryota</taxon>
        <taxon>Viridiplantae</taxon>
        <taxon>Streptophyta</taxon>
        <taxon>Embryophyta</taxon>
        <taxon>Tracheophyta</taxon>
        <taxon>Spermatophyta</taxon>
        <taxon>Magnoliopsida</taxon>
        <taxon>eudicotyledons</taxon>
        <taxon>Gunneridae</taxon>
        <taxon>Pentapetalae</taxon>
        <taxon>rosids</taxon>
        <taxon>fabids</taxon>
        <taxon>Malpighiales</taxon>
        <taxon>Salicaceae</taxon>
        <taxon>Saliceae</taxon>
        <taxon>Salix</taxon>
    </lineage>
</organism>
<accession>A0A6N2KW45</accession>
<evidence type="ECO:0000313" key="1">
    <source>
        <dbReference type="EMBL" id="VFU32053.1"/>
    </source>
</evidence>
<gene>
    <name evidence="1" type="ORF">SVIM_LOCUS139013</name>
</gene>
<protein>
    <submittedName>
        <fullName evidence="1">Uncharacterized protein</fullName>
    </submittedName>
</protein>
<dbReference type="EMBL" id="CAADRP010000779">
    <property type="protein sequence ID" value="VFU32053.1"/>
    <property type="molecule type" value="Genomic_DNA"/>
</dbReference>
<dbReference type="AlphaFoldDB" id="A0A6N2KW45"/>
<sequence length="18" mass="1970">MECLSKSLVLNLLGSSLY</sequence>
<proteinExistence type="predicted"/>